<evidence type="ECO:0000256" key="8">
    <source>
        <dbReference type="ARBA" id="ARBA00033408"/>
    </source>
</evidence>
<accession>E8T4A3</accession>
<organism evidence="12 13">
    <name type="scientific">Thermovibrio ammonificans (strain DSM 15698 / JCM 12110 / HB-1)</name>
    <dbReference type="NCBI Taxonomy" id="648996"/>
    <lineage>
        <taxon>Bacteria</taxon>
        <taxon>Pseudomonadati</taxon>
        <taxon>Aquificota</taxon>
        <taxon>Aquificia</taxon>
        <taxon>Desulfurobacteriales</taxon>
        <taxon>Desulfurobacteriaceae</taxon>
        <taxon>Thermovibrio</taxon>
    </lineage>
</organism>
<dbReference type="InterPro" id="IPR004604">
    <property type="entry name" value="DNA_recomb/repair_RecN"/>
</dbReference>
<dbReference type="HOGENOM" id="CLU_018297_3_0_0"/>
<dbReference type="PIRSF" id="PIRSF003128">
    <property type="entry name" value="RecN"/>
    <property type="match status" value="1"/>
</dbReference>
<evidence type="ECO:0000256" key="7">
    <source>
        <dbReference type="ARBA" id="ARBA00023204"/>
    </source>
</evidence>
<evidence type="ECO:0000256" key="1">
    <source>
        <dbReference type="ARBA" id="ARBA00003618"/>
    </source>
</evidence>
<evidence type="ECO:0000256" key="6">
    <source>
        <dbReference type="ARBA" id="ARBA00022840"/>
    </source>
</evidence>
<keyword evidence="10" id="KW-0175">Coiled coil</keyword>
<evidence type="ECO:0000256" key="10">
    <source>
        <dbReference type="SAM" id="Coils"/>
    </source>
</evidence>
<comment type="function">
    <text evidence="1 9">May be involved in recombinational repair of damaged DNA.</text>
</comment>
<dbReference type="Proteomes" id="UP000006362">
    <property type="component" value="Chromosome"/>
</dbReference>
<protein>
    <recommendedName>
        <fullName evidence="3 9">DNA repair protein RecN</fullName>
    </recommendedName>
    <alternativeName>
        <fullName evidence="8 9">Recombination protein N</fullName>
    </alternativeName>
</protein>
<evidence type="ECO:0000313" key="12">
    <source>
        <dbReference type="EMBL" id="ADU97432.1"/>
    </source>
</evidence>
<dbReference type="Pfam" id="PF02463">
    <property type="entry name" value="SMC_N"/>
    <property type="match status" value="1"/>
</dbReference>
<evidence type="ECO:0000259" key="11">
    <source>
        <dbReference type="Pfam" id="PF02463"/>
    </source>
</evidence>
<dbReference type="SUPFAM" id="SSF52540">
    <property type="entry name" value="P-loop containing nucleoside triphosphate hydrolases"/>
    <property type="match status" value="1"/>
</dbReference>
<evidence type="ECO:0000313" key="13">
    <source>
        <dbReference type="Proteomes" id="UP000006362"/>
    </source>
</evidence>
<dbReference type="GO" id="GO:0009432">
    <property type="term" value="P:SOS response"/>
    <property type="evidence" value="ECO:0007669"/>
    <property type="project" value="TreeGrafter"/>
</dbReference>
<feature type="domain" description="RecF/RecN/SMC N-terminal" evidence="11">
    <location>
        <begin position="63"/>
        <end position="477"/>
    </location>
</feature>
<evidence type="ECO:0000256" key="4">
    <source>
        <dbReference type="ARBA" id="ARBA00022741"/>
    </source>
</evidence>
<dbReference type="InterPro" id="IPR027417">
    <property type="entry name" value="P-loop_NTPase"/>
</dbReference>
<evidence type="ECO:0000256" key="5">
    <source>
        <dbReference type="ARBA" id="ARBA00022763"/>
    </source>
</evidence>
<evidence type="ECO:0000256" key="9">
    <source>
        <dbReference type="PIRNR" id="PIRNR003128"/>
    </source>
</evidence>
<keyword evidence="7 9" id="KW-0234">DNA repair</keyword>
<dbReference type="PANTHER" id="PTHR11059:SF0">
    <property type="entry name" value="DNA REPAIR PROTEIN RECN"/>
    <property type="match status" value="1"/>
</dbReference>
<dbReference type="PANTHER" id="PTHR11059">
    <property type="entry name" value="DNA REPAIR PROTEIN RECN"/>
    <property type="match status" value="1"/>
</dbReference>
<dbReference type="GO" id="GO:0005524">
    <property type="term" value="F:ATP binding"/>
    <property type="evidence" value="ECO:0007669"/>
    <property type="project" value="UniProtKB-KW"/>
</dbReference>
<dbReference type="GO" id="GO:0006310">
    <property type="term" value="P:DNA recombination"/>
    <property type="evidence" value="ECO:0007669"/>
    <property type="project" value="InterPro"/>
</dbReference>
<gene>
    <name evidence="12" type="ordered locus">Theam_1471</name>
</gene>
<dbReference type="STRING" id="648996.Theam_1471"/>
<reference evidence="12" key="1">
    <citation type="submission" date="2011-01" db="EMBL/GenBank/DDBJ databases">
        <title>Complete sequence of chromosome of Thermovibrio ammonificans HB-1.</title>
        <authorList>
            <consortium name="US DOE Joint Genome Institute"/>
            <person name="Lucas S."/>
            <person name="Copeland A."/>
            <person name="Lapidus A."/>
            <person name="Cheng J.-F."/>
            <person name="Goodwin L."/>
            <person name="Pitluck S."/>
            <person name="Davenport K."/>
            <person name="Detter J.C."/>
            <person name="Han C."/>
            <person name="Tapia R."/>
            <person name="Land M."/>
            <person name="Hauser L."/>
            <person name="Kyrpides N."/>
            <person name="Ivanova N."/>
            <person name="Ovchinnikova G."/>
            <person name="Vetriani C."/>
            <person name="Woyke T."/>
        </authorList>
    </citation>
    <scope>NUCLEOTIDE SEQUENCE [LARGE SCALE GENOMIC DNA]</scope>
    <source>
        <strain evidence="12">HB-1</strain>
    </source>
</reference>
<keyword evidence="4" id="KW-0547">Nucleotide-binding</keyword>
<evidence type="ECO:0000256" key="2">
    <source>
        <dbReference type="ARBA" id="ARBA00009441"/>
    </source>
</evidence>
<feature type="coiled-coil region" evidence="10">
    <location>
        <begin position="290"/>
        <end position="341"/>
    </location>
</feature>
<dbReference type="Gene3D" id="3.40.50.300">
    <property type="entry name" value="P-loop containing nucleotide triphosphate hydrolases"/>
    <property type="match status" value="2"/>
</dbReference>
<dbReference type="RefSeq" id="WP_013538218.1">
    <property type="nucleotide sequence ID" value="NC_014926.1"/>
</dbReference>
<evidence type="ECO:0000256" key="3">
    <source>
        <dbReference type="ARBA" id="ARBA00021315"/>
    </source>
</evidence>
<dbReference type="GO" id="GO:0043590">
    <property type="term" value="C:bacterial nucleoid"/>
    <property type="evidence" value="ECO:0007669"/>
    <property type="project" value="TreeGrafter"/>
</dbReference>
<feature type="coiled-coil region" evidence="10">
    <location>
        <begin position="133"/>
        <end position="200"/>
    </location>
</feature>
<keyword evidence="6" id="KW-0067">ATP-binding</keyword>
<name>E8T4A3_THEA1</name>
<keyword evidence="5 9" id="KW-0227">DNA damage</keyword>
<keyword evidence="13" id="KW-1185">Reference proteome</keyword>
<comment type="similarity">
    <text evidence="2 9">Belongs to the RecN family.</text>
</comment>
<dbReference type="eggNOG" id="COG0497">
    <property type="taxonomic scope" value="Bacteria"/>
</dbReference>
<dbReference type="EMBL" id="CP002444">
    <property type="protein sequence ID" value="ADU97432.1"/>
    <property type="molecule type" value="Genomic_DNA"/>
</dbReference>
<sequence length="532" mass="60296">MLAELRLSEFGSITGELDFHPGFNVLVGETGTGKSLLLSSILFLKGEKVGVVSEGSFVEAVFTDSEEETTLRREVKRGRSRYFFNGMRVPASKVKEFLEPKVVFQSQRLAVELLKPSYQLKVLDTVSDSLALLEEYQRLYRDYREKLSRLEAAQKELQARERELDLLKFQVQELEEALPLLEQEEELLNLKISVSKAQELKELREEALYRLYTAENSAFEQIGSVLSKFESIGLFPEIAERLSNIYYELESVISQIERELEPPDTDFTLDEIEERLYQIERLKRKYGNTLQDIKSFLETAKERLARLENLDFEIEELQSSLEAVKGELKEAALKLSEARKKGARELERKVLKAFKELGLEEATFSVELTPEEEFQPYGREKVTFLFSGNPKLPPAPLSVSISGGELSRLLLILLSITSLPGATVVFDEIDAGMSGKILRKVAEKLKEIASKQQVVAVSHSPQVVAAADRVFKLEKLKGGRVSVRELTGREIEEELAVMISGKLTSGALQAARDLIKHWEERWDTVDTPQSQP</sequence>
<dbReference type="AlphaFoldDB" id="E8T4A3"/>
<dbReference type="GO" id="GO:0006281">
    <property type="term" value="P:DNA repair"/>
    <property type="evidence" value="ECO:0007669"/>
    <property type="project" value="UniProtKB-KW"/>
</dbReference>
<dbReference type="KEGG" id="tam:Theam_1471"/>
<dbReference type="InterPro" id="IPR003395">
    <property type="entry name" value="RecF/RecN/SMC_N"/>
</dbReference>
<proteinExistence type="inferred from homology"/>
<dbReference type="OrthoDB" id="9806954at2"/>